<dbReference type="SUPFAM" id="SSF52172">
    <property type="entry name" value="CheY-like"/>
    <property type="match status" value="1"/>
</dbReference>
<evidence type="ECO:0000259" key="9">
    <source>
        <dbReference type="PROSITE" id="PS01124"/>
    </source>
</evidence>
<keyword evidence="5" id="KW-0805">Transcription regulation</keyword>
<evidence type="ECO:0000256" key="3">
    <source>
        <dbReference type="ARBA" id="ARBA00022553"/>
    </source>
</evidence>
<comment type="caution">
    <text evidence="11">The sequence shown here is derived from an EMBL/GenBank/DDBJ whole genome shotgun (WGS) entry which is preliminary data.</text>
</comment>
<dbReference type="PANTHER" id="PTHR42713:SF3">
    <property type="entry name" value="TRANSCRIPTIONAL REGULATORY PROTEIN HPTR"/>
    <property type="match status" value="1"/>
</dbReference>
<name>A0A372MKE8_9SPIR</name>
<dbReference type="Gene3D" id="1.10.10.60">
    <property type="entry name" value="Homeodomain-like"/>
    <property type="match status" value="2"/>
</dbReference>
<dbReference type="EMBL" id="QUWK01000003">
    <property type="protein sequence ID" value="RFU95670.1"/>
    <property type="molecule type" value="Genomic_DNA"/>
</dbReference>
<proteinExistence type="predicted"/>
<dbReference type="AlphaFoldDB" id="A0A372MKE8"/>
<dbReference type="SUPFAM" id="SSF46689">
    <property type="entry name" value="Homeodomain-like"/>
    <property type="match status" value="1"/>
</dbReference>
<evidence type="ECO:0000256" key="8">
    <source>
        <dbReference type="PROSITE-ProRule" id="PRU00169"/>
    </source>
</evidence>
<accession>A0A372MKE8</accession>
<dbReference type="InterPro" id="IPR011006">
    <property type="entry name" value="CheY-like_superfamily"/>
</dbReference>
<dbReference type="Pfam" id="PF00072">
    <property type="entry name" value="Response_reg"/>
    <property type="match status" value="1"/>
</dbReference>
<keyword evidence="12" id="KW-1185">Reference proteome</keyword>
<keyword evidence="2" id="KW-0963">Cytoplasm</keyword>
<keyword evidence="4" id="KW-0902">Two-component regulatory system</keyword>
<dbReference type="InterPro" id="IPR001789">
    <property type="entry name" value="Sig_transdc_resp-reg_receiver"/>
</dbReference>
<evidence type="ECO:0000256" key="4">
    <source>
        <dbReference type="ARBA" id="ARBA00023012"/>
    </source>
</evidence>
<dbReference type="GO" id="GO:0003700">
    <property type="term" value="F:DNA-binding transcription factor activity"/>
    <property type="evidence" value="ECO:0007669"/>
    <property type="project" value="InterPro"/>
</dbReference>
<evidence type="ECO:0000256" key="5">
    <source>
        <dbReference type="ARBA" id="ARBA00023015"/>
    </source>
</evidence>
<evidence type="ECO:0000256" key="7">
    <source>
        <dbReference type="ARBA" id="ARBA00023163"/>
    </source>
</evidence>
<dbReference type="Pfam" id="PF12833">
    <property type="entry name" value="HTH_18"/>
    <property type="match status" value="1"/>
</dbReference>
<feature type="domain" description="Response regulatory" evidence="10">
    <location>
        <begin position="3"/>
        <end position="120"/>
    </location>
</feature>
<evidence type="ECO:0000259" key="10">
    <source>
        <dbReference type="PROSITE" id="PS50110"/>
    </source>
</evidence>
<dbReference type="InterPro" id="IPR009057">
    <property type="entry name" value="Homeodomain-like_sf"/>
</dbReference>
<evidence type="ECO:0000256" key="2">
    <source>
        <dbReference type="ARBA" id="ARBA00022490"/>
    </source>
</evidence>
<dbReference type="InterPro" id="IPR018060">
    <property type="entry name" value="HTH_AraC"/>
</dbReference>
<dbReference type="GO" id="GO:0043565">
    <property type="term" value="F:sequence-specific DNA binding"/>
    <property type="evidence" value="ECO:0007669"/>
    <property type="project" value="InterPro"/>
</dbReference>
<dbReference type="CDD" id="cd17536">
    <property type="entry name" value="REC_YesN-like"/>
    <property type="match status" value="1"/>
</dbReference>
<sequence>MYSLVIVDDETELLEGLTHYFPWESIGFSVIGSFRDARSALAFCKDHHADVLLTDIRMPFMSGLQLIKELKQFPSPPQFCIMSAYDDFGYAKEAIGYGVLEYLVKPSSFEEIKHTFEKIRYVLDGSTPAVVNTSSFASSNPLVTKTLAIIEKKLSSCTLQNIASELGVTTSYLSRLFKEETTQNFQVYLLGHKMEVAKQMLTSKVGYKNKEIAQALGYQDTQNFCRTFRKYWGTSPQQLKKEQGL</sequence>
<dbReference type="Proteomes" id="UP000264002">
    <property type="component" value="Unassembled WGS sequence"/>
</dbReference>
<dbReference type="SMART" id="SM00342">
    <property type="entry name" value="HTH_ARAC"/>
    <property type="match status" value="1"/>
</dbReference>
<dbReference type="GO" id="GO:0000160">
    <property type="term" value="P:phosphorelay signal transduction system"/>
    <property type="evidence" value="ECO:0007669"/>
    <property type="project" value="UniProtKB-KW"/>
</dbReference>
<keyword evidence="7" id="KW-0804">Transcription</keyword>
<feature type="domain" description="HTH araC/xylS-type" evidence="9">
    <location>
        <begin position="144"/>
        <end position="242"/>
    </location>
</feature>
<dbReference type="SMART" id="SM00448">
    <property type="entry name" value="REC"/>
    <property type="match status" value="1"/>
</dbReference>
<dbReference type="PANTHER" id="PTHR42713">
    <property type="entry name" value="HISTIDINE KINASE-RELATED"/>
    <property type="match status" value="1"/>
</dbReference>
<dbReference type="GO" id="GO:0005737">
    <property type="term" value="C:cytoplasm"/>
    <property type="evidence" value="ECO:0007669"/>
    <property type="project" value="UniProtKB-SubCell"/>
</dbReference>
<dbReference type="RefSeq" id="WP_117329617.1">
    <property type="nucleotide sequence ID" value="NZ_QUWK01000003.1"/>
</dbReference>
<feature type="modified residue" description="4-aspartylphosphate" evidence="8">
    <location>
        <position position="55"/>
    </location>
</feature>
<dbReference type="InterPro" id="IPR051552">
    <property type="entry name" value="HptR"/>
</dbReference>
<protein>
    <submittedName>
        <fullName evidence="11">Response regulator</fullName>
    </submittedName>
</protein>
<organism evidence="11 12">
    <name type="scientific">Sphaerochaeta halotolerans</name>
    <dbReference type="NCBI Taxonomy" id="2293840"/>
    <lineage>
        <taxon>Bacteria</taxon>
        <taxon>Pseudomonadati</taxon>
        <taxon>Spirochaetota</taxon>
        <taxon>Spirochaetia</taxon>
        <taxon>Spirochaetales</taxon>
        <taxon>Sphaerochaetaceae</taxon>
        <taxon>Sphaerochaeta</taxon>
    </lineage>
</organism>
<keyword evidence="6" id="KW-0238">DNA-binding</keyword>
<gene>
    <name evidence="11" type="ORF">DYP60_04135</name>
</gene>
<evidence type="ECO:0000313" key="12">
    <source>
        <dbReference type="Proteomes" id="UP000264002"/>
    </source>
</evidence>
<dbReference type="Gene3D" id="3.40.50.2300">
    <property type="match status" value="1"/>
</dbReference>
<reference evidence="12" key="1">
    <citation type="submission" date="2018-08" db="EMBL/GenBank/DDBJ databases">
        <authorList>
            <person name="Grouzdev D.S."/>
            <person name="Krutkina M.S."/>
        </authorList>
    </citation>
    <scope>NUCLEOTIDE SEQUENCE [LARGE SCALE GENOMIC DNA]</scope>
    <source>
        <strain evidence="12">4-11</strain>
    </source>
</reference>
<evidence type="ECO:0000256" key="6">
    <source>
        <dbReference type="ARBA" id="ARBA00023125"/>
    </source>
</evidence>
<evidence type="ECO:0000256" key="1">
    <source>
        <dbReference type="ARBA" id="ARBA00004496"/>
    </source>
</evidence>
<reference evidence="11 12" key="2">
    <citation type="submission" date="2018-09" db="EMBL/GenBank/DDBJ databases">
        <title>Genome of Sphaerochaeta halotolerans strain 4-11.</title>
        <authorList>
            <person name="Nazina T.N."/>
            <person name="Sokolova D.S."/>
        </authorList>
    </citation>
    <scope>NUCLEOTIDE SEQUENCE [LARGE SCALE GENOMIC DNA]</scope>
    <source>
        <strain evidence="11 12">4-11</strain>
    </source>
</reference>
<dbReference type="PROSITE" id="PS01124">
    <property type="entry name" value="HTH_ARAC_FAMILY_2"/>
    <property type="match status" value="1"/>
</dbReference>
<keyword evidence="3 8" id="KW-0597">Phosphoprotein</keyword>
<evidence type="ECO:0000313" key="11">
    <source>
        <dbReference type="EMBL" id="RFU95670.1"/>
    </source>
</evidence>
<comment type="subcellular location">
    <subcellularLocation>
        <location evidence="1">Cytoplasm</location>
    </subcellularLocation>
</comment>
<dbReference type="PROSITE" id="PS50110">
    <property type="entry name" value="RESPONSE_REGULATORY"/>
    <property type="match status" value="1"/>
</dbReference>